<keyword evidence="3 9" id="KW-0964">Secreted</keyword>
<keyword evidence="5 11" id="KW-0732">Signal</keyword>
<evidence type="ECO:0000313" key="14">
    <source>
        <dbReference type="Proteomes" id="UP001546774"/>
    </source>
</evidence>
<protein>
    <submittedName>
        <fullName evidence="13">Right-handed parallel beta-helix repeat-containing protein</fullName>
    </submittedName>
</protein>
<evidence type="ECO:0000256" key="3">
    <source>
        <dbReference type="ARBA" id="ARBA00022525"/>
    </source>
</evidence>
<dbReference type="InterPro" id="IPR041253">
    <property type="entry name" value="CBM77"/>
</dbReference>
<feature type="region of interest" description="Disordered" evidence="10">
    <location>
        <begin position="567"/>
        <end position="626"/>
    </location>
</feature>
<evidence type="ECO:0000256" key="6">
    <source>
        <dbReference type="ARBA" id="ARBA00022837"/>
    </source>
</evidence>
<keyword evidence="7 9" id="KW-0456">Lyase</keyword>
<dbReference type="SMART" id="SM00710">
    <property type="entry name" value="PbH1"/>
    <property type="match status" value="8"/>
</dbReference>
<dbReference type="Pfam" id="PF18283">
    <property type="entry name" value="CBM77"/>
    <property type="match status" value="1"/>
</dbReference>
<evidence type="ECO:0000259" key="12">
    <source>
        <dbReference type="SMART" id="SM00656"/>
    </source>
</evidence>
<organism evidence="13 14">
    <name type="scientific">Lachnospira intestinalis</name>
    <dbReference type="NCBI Taxonomy" id="3133158"/>
    <lineage>
        <taxon>Bacteria</taxon>
        <taxon>Bacillati</taxon>
        <taxon>Bacillota</taxon>
        <taxon>Clostridia</taxon>
        <taxon>Lachnospirales</taxon>
        <taxon>Lachnospiraceae</taxon>
        <taxon>Lachnospira</taxon>
    </lineage>
</organism>
<evidence type="ECO:0000256" key="8">
    <source>
        <dbReference type="ARBA" id="ARBA00038263"/>
    </source>
</evidence>
<feature type="chain" id="PRO_5047457896" evidence="11">
    <location>
        <begin position="32"/>
        <end position="1215"/>
    </location>
</feature>
<dbReference type="Pfam" id="PF00544">
    <property type="entry name" value="Pectate_lyase_4"/>
    <property type="match status" value="1"/>
</dbReference>
<dbReference type="EMBL" id="JBBMFS010000009">
    <property type="protein sequence ID" value="MEQ2555473.1"/>
    <property type="molecule type" value="Genomic_DNA"/>
</dbReference>
<feature type="signal peptide" evidence="11">
    <location>
        <begin position="1"/>
        <end position="31"/>
    </location>
</feature>
<dbReference type="SMART" id="SM00656">
    <property type="entry name" value="Amb_all"/>
    <property type="match status" value="1"/>
</dbReference>
<accession>A0ABV1H7N3</accession>
<evidence type="ECO:0000256" key="4">
    <source>
        <dbReference type="ARBA" id="ARBA00022723"/>
    </source>
</evidence>
<evidence type="ECO:0000256" key="5">
    <source>
        <dbReference type="ARBA" id="ARBA00022729"/>
    </source>
</evidence>
<dbReference type="InterPro" id="IPR053868">
    <property type="entry name" value="Pel9A-like_beta_helix"/>
</dbReference>
<dbReference type="InterPro" id="IPR011050">
    <property type="entry name" value="Pectin_lyase_fold/virulence"/>
</dbReference>
<dbReference type="Gene3D" id="2.160.20.10">
    <property type="entry name" value="Single-stranded right-handed beta-helix, Pectin lyase-like"/>
    <property type="match status" value="2"/>
</dbReference>
<keyword evidence="9" id="KW-0119">Carbohydrate metabolism</keyword>
<sequence length="1215" mass="129755">MKMKTNRKVKKLFSYVLTAAMVITAVTPAFAGKVKAVAAGLTLTEQSGWLESAYVEWQPVKNAEGYVAYVKEASASDDAYEKLDDTLIRQYADYWRADALGLKEGSYVMKVTAVLKDGKTVSESTSSLEVEKYDRSGFAFSENSKFQTGSGAYNDDGTLKKDAQVIYVTPETAKTCTAVVNGKEVTGFQSILDAKQSAGTKDTSPLDFRIVGCVTADDVDHFSSSAEGIQLKGKSAYTEMNITIEGVGEDAAVHGFGFLVRNSGNVEFRNFAVMAFMDDGVSLDTKNCNIWVHNMDIFYGSTGGDSDQAKGDGSVDIKGASTNVTVSYVHFWDSGKCSLCGMSDSAEFLVTYHHNWFDHSDSRHPRIRVASVHIYNNYFDGNAKYGVGTTKGSSAFVEANYYRNCKNPMMSSMQGTDALGQGTFSGENGGMIKAYNNITVGASSLIYANSDAGTAKADAVSFDAYLASSREETVPSSYKTVAGATTYNNFDTSSDYDLGVAEEDIDDPQDVPSIVTKYAGRMNGGDFDWTFQESDDTNYSVDTALKAKVVNYKSSVLAIGGYKGVDVEPSTTEKATESTTKATESTTKATEATTKATESTTKATEATTKATESTTEATTEAPTTAPAETTAKVHNFSTDGTSSDFYMISGKLSSNKGTVSYNGLSLDTCLKIESKTKITFTTTDKAELVLVFNQKNSSDIKVDGTVYTLTDGILSLEIEAGSHEITKESTGNLYYMSVSQQSETPTTPVTPTEPTQPEQPTTPSEPETPTTPSEPEQTKCDLYVSPSGKSTAAGTQNAPMDLLTAINSISAGYTIWMEEGTYKAYELYGAPIVIAESNSGAEGAYKTISSINGGTVTIDFSGMAELGSNRGIVLDGSYWHFYDIDICNAGDNGMLLSGDNNIIELCQFYANHDSGLQISRYNTSADTIDLWPSNNLILNCTAFDNKDEATCENADGFAAKLTCGEGNVFDGCISYCNSDDGWDLYAKPATGSTGVVTIKNSVAFGNGKLTNGEGSANGDMNGFKLGGSNKQCPTPHVVTNCIAFNNGATGFTDNGNGGAVTLTNCTSVNNGMYNAAKANYMCYRTSKDAAYTNLLSFAEKKTAATDQFLGTVSHTLYHYKGVGTYWVNNWLCTDGAKTKYSGSEGADYTVSASDFVSTQIPGYDAATGAYTADYHSIFRNADGSINLSGLYEVSSDSPLYTAGTQNTALGASFSK</sequence>
<keyword evidence="6" id="KW-0106">Calcium</keyword>
<dbReference type="InterPro" id="IPR002022">
    <property type="entry name" value="Pec_lyase"/>
</dbReference>
<evidence type="ECO:0000256" key="11">
    <source>
        <dbReference type="SAM" id="SignalP"/>
    </source>
</evidence>
<evidence type="ECO:0000313" key="13">
    <source>
        <dbReference type="EMBL" id="MEQ2555473.1"/>
    </source>
</evidence>
<feature type="region of interest" description="Disordered" evidence="10">
    <location>
        <begin position="739"/>
        <end position="795"/>
    </location>
</feature>
<evidence type="ECO:0000256" key="2">
    <source>
        <dbReference type="ARBA" id="ARBA00004613"/>
    </source>
</evidence>
<comment type="subcellular location">
    <subcellularLocation>
        <location evidence="2 9">Secreted</location>
    </subcellularLocation>
</comment>
<dbReference type="SUPFAM" id="SSF51126">
    <property type="entry name" value="Pectin lyase-like"/>
    <property type="match status" value="2"/>
</dbReference>
<keyword evidence="9" id="KW-0624">Polysaccharide degradation</keyword>
<dbReference type="InterPro" id="IPR012334">
    <property type="entry name" value="Pectin_lyas_fold"/>
</dbReference>
<keyword evidence="14" id="KW-1185">Reference proteome</keyword>
<feature type="compositionally biased region" description="Low complexity" evidence="10">
    <location>
        <begin position="739"/>
        <end position="775"/>
    </location>
</feature>
<feature type="compositionally biased region" description="Low complexity" evidence="10">
    <location>
        <begin position="568"/>
        <end position="626"/>
    </location>
</feature>
<dbReference type="InterPro" id="IPR052052">
    <property type="entry name" value="Polysaccharide_Lyase_9"/>
</dbReference>
<gene>
    <name evidence="13" type="ORF">WMO37_10730</name>
</gene>
<evidence type="ECO:0000256" key="1">
    <source>
        <dbReference type="ARBA" id="ARBA00001913"/>
    </source>
</evidence>
<comment type="similarity">
    <text evidence="9">Belongs to the polysaccharide lyase 1 family.</text>
</comment>
<name>A0ABV1H7N3_9FIRM</name>
<dbReference type="Proteomes" id="UP001546774">
    <property type="component" value="Unassembled WGS sequence"/>
</dbReference>
<reference evidence="13" key="1">
    <citation type="submission" date="2024-03" db="EMBL/GenBank/DDBJ databases">
        <title>Human intestinal bacterial collection.</title>
        <authorList>
            <person name="Pauvert C."/>
            <person name="Hitch T.C.A."/>
            <person name="Clavel T."/>
        </authorList>
    </citation>
    <scope>NUCLEOTIDE SEQUENCE [LARGE SCALE GENOMIC DNA]</scope>
    <source>
        <strain evidence="13">CLA-AA-H89B</strain>
    </source>
</reference>
<evidence type="ECO:0000256" key="7">
    <source>
        <dbReference type="ARBA" id="ARBA00023239"/>
    </source>
</evidence>
<dbReference type="PANTHER" id="PTHR40088">
    <property type="entry name" value="PECTATE LYASE (EUROFUNG)"/>
    <property type="match status" value="1"/>
</dbReference>
<evidence type="ECO:0000256" key="9">
    <source>
        <dbReference type="RuleBase" id="RU361173"/>
    </source>
</evidence>
<comment type="caution">
    <text evidence="13">The sequence shown here is derived from an EMBL/GenBank/DDBJ whole genome shotgun (WGS) entry which is preliminary data.</text>
</comment>
<dbReference type="InterPro" id="IPR006626">
    <property type="entry name" value="PbH1"/>
</dbReference>
<comment type="cofactor">
    <cofactor evidence="1">
        <name>Ca(2+)</name>
        <dbReference type="ChEBI" id="CHEBI:29108"/>
    </cofactor>
</comment>
<comment type="similarity">
    <text evidence="8">Belongs to the polysaccharide lyase 9 family.</text>
</comment>
<evidence type="ECO:0000256" key="10">
    <source>
        <dbReference type="SAM" id="MobiDB-lite"/>
    </source>
</evidence>
<dbReference type="PANTHER" id="PTHR40088:SF1">
    <property type="entry name" value="PECTATE LYASE PEL9"/>
    <property type="match status" value="1"/>
</dbReference>
<keyword evidence="4" id="KW-0479">Metal-binding</keyword>
<proteinExistence type="inferred from homology"/>
<feature type="domain" description="Pectate lyase" evidence="12">
    <location>
        <begin position="209"/>
        <end position="408"/>
    </location>
</feature>
<dbReference type="Pfam" id="PF22842">
    <property type="entry name" value="Pel9A-like_beta_helix"/>
    <property type="match status" value="1"/>
</dbReference>